<evidence type="ECO:0000313" key="8">
    <source>
        <dbReference type="Proteomes" id="UP000625283"/>
    </source>
</evidence>
<dbReference type="InterPro" id="IPR036388">
    <property type="entry name" value="WH-like_DNA-bd_sf"/>
</dbReference>
<accession>A0ABS1R9Q5</accession>
<organism evidence="7 8">
    <name type="scientific">Sphingobacterium faecale</name>
    <dbReference type="NCBI Taxonomy" id="2803775"/>
    <lineage>
        <taxon>Bacteria</taxon>
        <taxon>Pseudomonadati</taxon>
        <taxon>Bacteroidota</taxon>
        <taxon>Sphingobacteriia</taxon>
        <taxon>Sphingobacteriales</taxon>
        <taxon>Sphingobacteriaceae</taxon>
        <taxon>Sphingobacterium</taxon>
    </lineage>
</organism>
<dbReference type="SUPFAM" id="SSF88946">
    <property type="entry name" value="Sigma2 domain of RNA polymerase sigma factors"/>
    <property type="match status" value="1"/>
</dbReference>
<dbReference type="Pfam" id="PF04542">
    <property type="entry name" value="Sigma70_r2"/>
    <property type="match status" value="1"/>
</dbReference>
<gene>
    <name evidence="7" type="ORF">JKG61_19865</name>
</gene>
<evidence type="ECO:0000256" key="3">
    <source>
        <dbReference type="ARBA" id="ARBA00023082"/>
    </source>
</evidence>
<dbReference type="Proteomes" id="UP000625283">
    <property type="component" value="Unassembled WGS sequence"/>
</dbReference>
<feature type="domain" description="RNA polymerase sigma-70 region 2" evidence="5">
    <location>
        <begin position="32"/>
        <end position="92"/>
    </location>
</feature>
<proteinExistence type="inferred from homology"/>
<dbReference type="InterPro" id="IPR039425">
    <property type="entry name" value="RNA_pol_sigma-70-like"/>
</dbReference>
<evidence type="ECO:0000259" key="5">
    <source>
        <dbReference type="Pfam" id="PF04542"/>
    </source>
</evidence>
<dbReference type="Gene3D" id="1.10.10.10">
    <property type="entry name" value="Winged helix-like DNA-binding domain superfamily/Winged helix DNA-binding domain"/>
    <property type="match status" value="1"/>
</dbReference>
<sequence length="188" mass="22194">MKVMNGILEDVEFERFISGDAKAFQKAFDFYFPIIFRYALSKGTEKEDAEDISQEAFTLLFLHRDKIRTPKDLYPYLYIITKRLCISFFRKKISGAKTVKEACSEWSAISLHLEQKIDFGELNTILQQIIATLPPQQQEIYRRFRLEDEPQREIAESMGISRHTVKNHLQVATKLVRLKLQKMYLFLF</sequence>
<dbReference type="InterPro" id="IPR013249">
    <property type="entry name" value="RNA_pol_sigma70_r4_t2"/>
</dbReference>
<dbReference type="InterPro" id="IPR014284">
    <property type="entry name" value="RNA_pol_sigma-70_dom"/>
</dbReference>
<dbReference type="EMBL" id="JAERTY010000012">
    <property type="protein sequence ID" value="MBL1411025.1"/>
    <property type="molecule type" value="Genomic_DNA"/>
</dbReference>
<dbReference type="Pfam" id="PF08281">
    <property type="entry name" value="Sigma70_r4_2"/>
    <property type="match status" value="1"/>
</dbReference>
<dbReference type="NCBIfam" id="TIGR02937">
    <property type="entry name" value="sigma70-ECF"/>
    <property type="match status" value="1"/>
</dbReference>
<comment type="caution">
    <text evidence="7">The sequence shown here is derived from an EMBL/GenBank/DDBJ whole genome shotgun (WGS) entry which is preliminary data.</text>
</comment>
<keyword evidence="3" id="KW-0731">Sigma factor</keyword>
<comment type="similarity">
    <text evidence="1">Belongs to the sigma-70 factor family. ECF subfamily.</text>
</comment>
<name>A0ABS1R9Q5_9SPHI</name>
<evidence type="ECO:0000313" key="7">
    <source>
        <dbReference type="EMBL" id="MBL1411025.1"/>
    </source>
</evidence>
<protein>
    <submittedName>
        <fullName evidence="7">Sigma-70 family RNA polymerase sigma factor</fullName>
    </submittedName>
</protein>
<keyword evidence="4" id="KW-0804">Transcription</keyword>
<dbReference type="PANTHER" id="PTHR43133">
    <property type="entry name" value="RNA POLYMERASE ECF-TYPE SIGMA FACTO"/>
    <property type="match status" value="1"/>
</dbReference>
<reference evidence="7 8" key="1">
    <citation type="submission" date="2021-01" db="EMBL/GenBank/DDBJ databases">
        <title>C459-1 draft genome sequence.</title>
        <authorList>
            <person name="Zhang X.-F."/>
        </authorList>
    </citation>
    <scope>NUCLEOTIDE SEQUENCE [LARGE SCALE GENOMIC DNA]</scope>
    <source>
        <strain evidence="8">C459-1</strain>
    </source>
</reference>
<evidence type="ECO:0000259" key="6">
    <source>
        <dbReference type="Pfam" id="PF08281"/>
    </source>
</evidence>
<dbReference type="InterPro" id="IPR013325">
    <property type="entry name" value="RNA_pol_sigma_r2"/>
</dbReference>
<dbReference type="SUPFAM" id="SSF88659">
    <property type="entry name" value="Sigma3 and sigma4 domains of RNA polymerase sigma factors"/>
    <property type="match status" value="1"/>
</dbReference>
<evidence type="ECO:0000256" key="1">
    <source>
        <dbReference type="ARBA" id="ARBA00010641"/>
    </source>
</evidence>
<keyword evidence="8" id="KW-1185">Reference proteome</keyword>
<keyword evidence="2" id="KW-0805">Transcription regulation</keyword>
<evidence type="ECO:0000256" key="2">
    <source>
        <dbReference type="ARBA" id="ARBA00023015"/>
    </source>
</evidence>
<dbReference type="Gene3D" id="1.10.1740.10">
    <property type="match status" value="1"/>
</dbReference>
<dbReference type="InterPro" id="IPR013324">
    <property type="entry name" value="RNA_pol_sigma_r3/r4-like"/>
</dbReference>
<dbReference type="InterPro" id="IPR007627">
    <property type="entry name" value="RNA_pol_sigma70_r2"/>
</dbReference>
<feature type="domain" description="RNA polymerase sigma factor 70 region 4 type 2" evidence="6">
    <location>
        <begin position="125"/>
        <end position="170"/>
    </location>
</feature>
<evidence type="ECO:0000256" key="4">
    <source>
        <dbReference type="ARBA" id="ARBA00023163"/>
    </source>
</evidence>
<dbReference type="PANTHER" id="PTHR43133:SF46">
    <property type="entry name" value="RNA POLYMERASE SIGMA-70 FACTOR ECF SUBFAMILY"/>
    <property type="match status" value="1"/>
</dbReference>